<dbReference type="Proteomes" id="UP000053240">
    <property type="component" value="Unassembled WGS sequence"/>
</dbReference>
<sequence length="236" mass="26538">MSAKFTFLIYYFLTVCHVKSISYDQRQTGEFNVQVDVKDVQIIALMKGGKEEYVDYDYAYDYSEMTIKPQNRTTPKPTTTNGTSATTDSIRDKTTTASTVLVERTTSPPNISETYNTTLTDVTTIKSTVEISNLTESAATTDKKNVTTTSESTITGCKKGFVLNQKGECELKLQGTGNALLKLVKLSQKLKLRRENKNPFIFVLLTKMRPLVRNLITDELCDALMSPHNIIGWYPR</sequence>
<evidence type="ECO:0000256" key="1">
    <source>
        <dbReference type="SAM" id="MobiDB-lite"/>
    </source>
</evidence>
<evidence type="ECO:0000256" key="2">
    <source>
        <dbReference type="SAM" id="SignalP"/>
    </source>
</evidence>
<evidence type="ECO:0000313" key="3">
    <source>
        <dbReference type="EMBL" id="KPJ06131.1"/>
    </source>
</evidence>
<keyword evidence="2" id="KW-0732">Signal</keyword>
<feature type="chain" id="PRO_5008264570" evidence="2">
    <location>
        <begin position="21"/>
        <end position="236"/>
    </location>
</feature>
<dbReference type="AlphaFoldDB" id="A0A194QRG9"/>
<feature type="region of interest" description="Disordered" evidence="1">
    <location>
        <begin position="69"/>
        <end position="90"/>
    </location>
</feature>
<reference evidence="3 4" key="1">
    <citation type="journal article" date="2015" name="Nat. Commun.">
        <title>Outbred genome sequencing and CRISPR/Cas9 gene editing in butterflies.</title>
        <authorList>
            <person name="Li X."/>
            <person name="Fan D."/>
            <person name="Zhang W."/>
            <person name="Liu G."/>
            <person name="Zhang L."/>
            <person name="Zhao L."/>
            <person name="Fang X."/>
            <person name="Chen L."/>
            <person name="Dong Y."/>
            <person name="Chen Y."/>
            <person name="Ding Y."/>
            <person name="Zhao R."/>
            <person name="Feng M."/>
            <person name="Zhu Y."/>
            <person name="Feng Y."/>
            <person name="Jiang X."/>
            <person name="Zhu D."/>
            <person name="Xiang H."/>
            <person name="Feng X."/>
            <person name="Li S."/>
            <person name="Wang J."/>
            <person name="Zhang G."/>
            <person name="Kronforst M.R."/>
            <person name="Wang W."/>
        </authorList>
    </citation>
    <scope>NUCLEOTIDE SEQUENCE [LARGE SCALE GENOMIC DNA]</scope>
    <source>
        <strain evidence="3">Ya'a_city_454_Pm</strain>
        <tissue evidence="3">Whole body</tissue>
    </source>
</reference>
<feature type="signal peptide" evidence="2">
    <location>
        <begin position="1"/>
        <end position="20"/>
    </location>
</feature>
<accession>A0A194QRG9</accession>
<dbReference type="EMBL" id="KQ461198">
    <property type="protein sequence ID" value="KPJ06131.1"/>
    <property type="molecule type" value="Genomic_DNA"/>
</dbReference>
<dbReference type="InParanoid" id="A0A194QRG9"/>
<protein>
    <submittedName>
        <fullName evidence="3">Uncharacterized protein</fullName>
    </submittedName>
</protein>
<organism evidence="3 4">
    <name type="scientific">Papilio machaon</name>
    <name type="common">Old World swallowtail butterfly</name>
    <dbReference type="NCBI Taxonomy" id="76193"/>
    <lineage>
        <taxon>Eukaryota</taxon>
        <taxon>Metazoa</taxon>
        <taxon>Ecdysozoa</taxon>
        <taxon>Arthropoda</taxon>
        <taxon>Hexapoda</taxon>
        <taxon>Insecta</taxon>
        <taxon>Pterygota</taxon>
        <taxon>Neoptera</taxon>
        <taxon>Endopterygota</taxon>
        <taxon>Lepidoptera</taxon>
        <taxon>Glossata</taxon>
        <taxon>Ditrysia</taxon>
        <taxon>Papilionoidea</taxon>
        <taxon>Papilionidae</taxon>
        <taxon>Papilioninae</taxon>
        <taxon>Papilio</taxon>
    </lineage>
</organism>
<feature type="compositionally biased region" description="Low complexity" evidence="1">
    <location>
        <begin position="73"/>
        <end position="87"/>
    </location>
</feature>
<proteinExistence type="predicted"/>
<name>A0A194QRG9_PAPMA</name>
<keyword evidence="4" id="KW-1185">Reference proteome</keyword>
<gene>
    <name evidence="3" type="ORF">RR48_14573</name>
</gene>
<evidence type="ECO:0000313" key="4">
    <source>
        <dbReference type="Proteomes" id="UP000053240"/>
    </source>
</evidence>